<dbReference type="Pfam" id="PF22544">
    <property type="entry name" value="HYDIN_VesB_CFA65-like_Ig"/>
    <property type="match status" value="1"/>
</dbReference>
<dbReference type="InterPro" id="IPR017868">
    <property type="entry name" value="Filamin/ABP280_repeat-like"/>
</dbReference>
<sequence length="1718" mass="171973">MRVLFVRVAASLMLMMSAVAAPLSGTRSIGPTGDYASIGAAVADIQAQTLGGALVLELQAGYVSNVETFPLVFTNLGTSAANTLTLRPQAGATALSISSADATAATIDLNGAQYVIIDGRPAGVGGNAGSGGGTASQLTIANTSTAGVALRFINEAAGNTVSYTTLRGVNTSATSGTVVFSTTTGANGNDNNTLDHCDLCDGASTPANGLYALGSTGTTAQNNSSNTVSNCNIFNFYAATAVDAAGVRLDAGNTAWTLSGSSFYQTASRAAVAANVRAIYVNSSSGSSFVVSGNSIGGSAPNAGGPAWTTTGTTVAYQFQGIWLSAGSVAPSSSVQGNTVQNFAWTSNYPSISHPGVWSGIYVMGGAVNVGTVTGNNIGSGTGAGSVSVTNSGSGGTVFGIASDSTAAISICNNAIGAITVNSTATTVGTSIVGIYTLQGTPAIRGNIIGSTSTSGSLNAATSSTYGQHITGILCSTNGAVIADNTVANLNNNDIGFGYIIGINTYDGANTVTGNVVRNFTTTSQSSNTTTLQSLCGILIDTATSAQTVSQNVVHSLANTASSAPVCVTGIYYDGNANSSVISRNLVHSLAVSSSSASAQVNGMSFYDGAFTAQNNMVRVGLDSSGAGTAAACIVRGIYDNGTTAGRNFFHNSVYVGGAQTAGTASTFAFDGIAGVTNARSYQNNIFVNTRSYSGGAGRNYVVRYGGTSASPQGLTAGGNILQAGSTGGVLGQFNGSDAVTLAAWQTVTGQDVSSAVVDPLFVNASGSATTLDLHLQASNPAESGGTPLMDALTKAPAAVTDDFDGQTRSTLTPADIGADAGNFTSSSGDIYAPVITVPLLLNGSTANRVLTSWATIADNSGSVAGSAGAPRLYFKKSTDADAFGTANDASGNGWKYVAATNTSSPYSFTMDYTLLTGGGAAVGDSIQYFIVAQDGANNLGSSPAAAAASGSPAVTSISAKPGAGVNSFSIVSVIGGTKTVGSGGDYASLSGTGGLFAAINTGVLTGNLVINITSDVVEDGTVSLNSWLEEGPGGYTLTLKPDSATMRTISGNINGSLITLNGADRVGIDGSISGTGRYLTFRNLSTGTSACTIRLANDASSNTVSNCVVEGATKSTTLGVIGFSAAATRGNNNNLITGCQVRDLSTTSGVPNRLIGVATSSVSSSGNTVSNSELFNFNLQGILLPASGSGKWSISGNNIYELTPAASSNVGISILGGGLHTISGNYIHDLLTTGAQSIGISCTGGGSAIIKGNRITALSLNSATTTVYGIFANSTTIAALQMQNNQITLYPSAPTSATLYGLYFNATSPGAMSLAISYNNSVVIGGVESGTRSSWAAACLGLYSGIFQNTLLMNFRSGTAGCLTLIPNLYTSLNNNVYAGTGATAANFMSFNNVPVSFAAWQSSTKDQNSQAGIAGTGGFTAAVFADAPNGDLHLVSGGSSLVNATGIPISGLADDYDGDRRNSATPSIGADEFPQPDIIVTQTTILTDGAGVTDFGNVTLGGSSSRTFVITNAGSADLTSLALSGGSGSFAVSALSGTTVSTGGSANFSVTFTPGSSGTSTSVIHLSSNVSGSRNPFDVNLQGTGLTAVDSWRQQYFGVTGNAGNAADAFDYDHDGLPNLVEWACNLNPTTSSKLPANTVLNGMNLEFTYTRSLSAVNAGTVFSVEWSDTLANDWQGAGVGETVLSNDGTVQVVKATLPIGSSGRRFVHLKVTAPP</sequence>
<keyword evidence="9" id="KW-1185">Reference proteome</keyword>
<dbReference type="InterPro" id="IPR012334">
    <property type="entry name" value="Pectin_lyas_fold"/>
</dbReference>
<evidence type="ECO:0000313" key="8">
    <source>
        <dbReference type="EMBL" id="MBB5031855.1"/>
    </source>
</evidence>
<evidence type="ECO:0000256" key="1">
    <source>
        <dbReference type="ARBA" id="ARBA00004138"/>
    </source>
</evidence>
<dbReference type="SMART" id="SM00710">
    <property type="entry name" value="PbH1"/>
    <property type="match status" value="11"/>
</dbReference>
<dbReference type="InterPro" id="IPR053879">
    <property type="entry name" value="HYDIN_VesB_CFA65-like_Ig"/>
</dbReference>
<dbReference type="GO" id="GO:0005737">
    <property type="term" value="C:cytoplasm"/>
    <property type="evidence" value="ECO:0007669"/>
    <property type="project" value="UniProtKB-SubCell"/>
</dbReference>
<dbReference type="EMBL" id="JACHIG010000002">
    <property type="protein sequence ID" value="MBB5031855.1"/>
    <property type="molecule type" value="Genomic_DNA"/>
</dbReference>
<dbReference type="RefSeq" id="WP_184338789.1">
    <property type="nucleotide sequence ID" value="NZ_JACHIG010000002.1"/>
</dbReference>
<gene>
    <name evidence="8" type="ORF">HNQ65_001423</name>
</gene>
<evidence type="ECO:0000259" key="7">
    <source>
        <dbReference type="Pfam" id="PF22544"/>
    </source>
</evidence>
<keyword evidence="4" id="KW-0969">Cilium</keyword>
<keyword evidence="6" id="KW-0732">Signal</keyword>
<proteinExistence type="predicted"/>
<dbReference type="SUPFAM" id="SSF51126">
    <property type="entry name" value="Pectin lyase-like"/>
    <property type="match status" value="1"/>
</dbReference>
<feature type="domain" description="HYDIN/VesB/CFA65-like Ig-like" evidence="7">
    <location>
        <begin position="1494"/>
        <end position="1577"/>
    </location>
</feature>
<evidence type="ECO:0000256" key="2">
    <source>
        <dbReference type="ARBA" id="ARBA00004496"/>
    </source>
</evidence>
<name>A0A7W7Y996_9BACT</name>
<accession>A0A7W7Y996</accession>
<dbReference type="Proteomes" id="UP000590740">
    <property type="component" value="Unassembled WGS sequence"/>
</dbReference>
<feature type="chain" id="PRO_5030986958" description="HYDIN/VesB/CFA65-like Ig-like domain-containing protein" evidence="6">
    <location>
        <begin position="21"/>
        <end position="1718"/>
    </location>
</feature>
<dbReference type="Gene3D" id="2.160.20.10">
    <property type="entry name" value="Single-stranded right-handed beta-helix, Pectin lyase-like"/>
    <property type="match status" value="1"/>
</dbReference>
<evidence type="ECO:0000313" key="9">
    <source>
        <dbReference type="Proteomes" id="UP000590740"/>
    </source>
</evidence>
<organism evidence="8 9">
    <name type="scientific">Prosthecobacter vanneervenii</name>
    <dbReference type="NCBI Taxonomy" id="48466"/>
    <lineage>
        <taxon>Bacteria</taxon>
        <taxon>Pseudomonadati</taxon>
        <taxon>Verrucomicrobiota</taxon>
        <taxon>Verrucomicrobiia</taxon>
        <taxon>Verrucomicrobiales</taxon>
        <taxon>Verrucomicrobiaceae</taxon>
        <taxon>Prosthecobacter</taxon>
    </lineage>
</organism>
<evidence type="ECO:0000256" key="6">
    <source>
        <dbReference type="SAM" id="SignalP"/>
    </source>
</evidence>
<dbReference type="InterPro" id="IPR011050">
    <property type="entry name" value="Pectin_lyase_fold/virulence"/>
</dbReference>
<comment type="subcellular location">
    <subcellularLocation>
        <location evidence="1">Cell projection</location>
        <location evidence="1">Cilium</location>
    </subcellularLocation>
    <subcellularLocation>
        <location evidence="2">Cytoplasm</location>
    </subcellularLocation>
</comment>
<evidence type="ECO:0000256" key="3">
    <source>
        <dbReference type="ARBA" id="ARBA00022490"/>
    </source>
</evidence>
<evidence type="ECO:0000256" key="5">
    <source>
        <dbReference type="ARBA" id="ARBA00023273"/>
    </source>
</evidence>
<dbReference type="PROSITE" id="PS50194">
    <property type="entry name" value="FILAMIN_REPEAT"/>
    <property type="match status" value="1"/>
</dbReference>
<evidence type="ECO:0000256" key="4">
    <source>
        <dbReference type="ARBA" id="ARBA00023069"/>
    </source>
</evidence>
<comment type="caution">
    <text evidence="8">The sequence shown here is derived from an EMBL/GenBank/DDBJ whole genome shotgun (WGS) entry which is preliminary data.</text>
</comment>
<keyword evidence="5" id="KW-0966">Cell projection</keyword>
<keyword evidence="3" id="KW-0963">Cytoplasm</keyword>
<reference evidence="8 9" key="1">
    <citation type="submission" date="2020-08" db="EMBL/GenBank/DDBJ databases">
        <title>Genomic Encyclopedia of Type Strains, Phase IV (KMG-IV): sequencing the most valuable type-strain genomes for metagenomic binning, comparative biology and taxonomic classification.</title>
        <authorList>
            <person name="Goeker M."/>
        </authorList>
    </citation>
    <scope>NUCLEOTIDE SEQUENCE [LARGE SCALE GENOMIC DNA]</scope>
    <source>
        <strain evidence="8 9">DSM 12252</strain>
    </source>
</reference>
<dbReference type="Gene3D" id="2.60.40.10">
    <property type="entry name" value="Immunoglobulins"/>
    <property type="match status" value="1"/>
</dbReference>
<dbReference type="InterPro" id="IPR006626">
    <property type="entry name" value="PbH1"/>
</dbReference>
<feature type="signal peptide" evidence="6">
    <location>
        <begin position="1"/>
        <end position="20"/>
    </location>
</feature>
<protein>
    <recommendedName>
        <fullName evidence="7">HYDIN/VesB/CFA65-like Ig-like domain-containing protein</fullName>
    </recommendedName>
</protein>
<dbReference type="InterPro" id="IPR013783">
    <property type="entry name" value="Ig-like_fold"/>
</dbReference>